<feature type="transmembrane region" description="Helical" evidence="2">
    <location>
        <begin position="45"/>
        <end position="66"/>
    </location>
</feature>
<feature type="domain" description="Type II secretion system protein GspB C-terminal" evidence="3">
    <location>
        <begin position="225"/>
        <end position="282"/>
    </location>
</feature>
<accession>A0A235EN19</accession>
<feature type="compositionally biased region" description="Low complexity" evidence="1">
    <location>
        <begin position="122"/>
        <end position="132"/>
    </location>
</feature>
<keyword evidence="5" id="KW-1185">Reference proteome</keyword>
<keyword evidence="2" id="KW-1133">Transmembrane helix</keyword>
<evidence type="ECO:0000313" key="4">
    <source>
        <dbReference type="EMBL" id="OYD50438.1"/>
    </source>
</evidence>
<feature type="compositionally biased region" description="Low complexity" evidence="1">
    <location>
        <begin position="155"/>
        <end position="166"/>
    </location>
</feature>
<feature type="region of interest" description="Disordered" evidence="1">
    <location>
        <begin position="109"/>
        <end position="202"/>
    </location>
</feature>
<dbReference type="AlphaFoldDB" id="A0A235EN19"/>
<proteinExistence type="predicted"/>
<gene>
    <name evidence="4" type="ORF">CBY09_10340</name>
</gene>
<dbReference type="EMBL" id="NOIG01000006">
    <property type="protein sequence ID" value="OYD50438.1"/>
    <property type="molecule type" value="Genomic_DNA"/>
</dbReference>
<protein>
    <recommendedName>
        <fullName evidence="3">Type II secretion system protein GspB C-terminal domain-containing protein</fullName>
    </recommendedName>
</protein>
<sequence length="285" mass="28574">MSYILDALRRAEAERGRGGVPGLHSQAVPVPGAAPVVGRTSASPWLMASAGVAVAAVAVAGTWWVMQRPAPAPVVVAATPAPGPAPAAVPAAPQPAPVAIAPAPTAPAAQVAPAAGPPSAPAPAVEAPAPESRPAEKRSAAPPPREKAAPPAPVPRVAEPPAAPARSRAEPTRDPARDVARDTARGVVPPRTPEPVAVAAAPAPTTATGTVFAQGDLPEAVRAQLPSLKISGVTYSANPAYRMAIVNGQVLHEGDPAGPGLLLEKIEPGRTIWSFKGYRYGLASQ</sequence>
<feature type="compositionally biased region" description="Basic and acidic residues" evidence="1">
    <location>
        <begin position="133"/>
        <end position="148"/>
    </location>
</feature>
<dbReference type="Proteomes" id="UP000215441">
    <property type="component" value="Unassembled WGS sequence"/>
</dbReference>
<dbReference type="PRINTS" id="PR01217">
    <property type="entry name" value="PRICHEXTENSN"/>
</dbReference>
<evidence type="ECO:0000256" key="2">
    <source>
        <dbReference type="SAM" id="Phobius"/>
    </source>
</evidence>
<evidence type="ECO:0000259" key="3">
    <source>
        <dbReference type="Pfam" id="PF16537"/>
    </source>
</evidence>
<evidence type="ECO:0000256" key="1">
    <source>
        <dbReference type="SAM" id="MobiDB-lite"/>
    </source>
</evidence>
<comment type="caution">
    <text evidence="4">The sequence shown here is derived from an EMBL/GenBank/DDBJ whole genome shotgun (WGS) entry which is preliminary data.</text>
</comment>
<dbReference type="InterPro" id="IPR032389">
    <property type="entry name" value="GspB_C"/>
</dbReference>
<dbReference type="RefSeq" id="WP_094289153.1">
    <property type="nucleotide sequence ID" value="NZ_NOIG01000006.1"/>
</dbReference>
<name>A0A235EN19_9BURK</name>
<dbReference type="GO" id="GO:0015627">
    <property type="term" value="C:type II protein secretion system complex"/>
    <property type="evidence" value="ECO:0007669"/>
    <property type="project" value="InterPro"/>
</dbReference>
<reference evidence="4 5" key="1">
    <citation type="submission" date="2017-07" db="EMBL/GenBank/DDBJ databases">
        <title>Acidovorax KNDSW TSA 6 genome sequence and assembly.</title>
        <authorList>
            <person name="Mayilraj S."/>
        </authorList>
    </citation>
    <scope>NUCLEOTIDE SEQUENCE [LARGE SCALE GENOMIC DNA]</scope>
    <source>
        <strain evidence="4 5">KNDSW-TSA6</strain>
    </source>
</reference>
<dbReference type="OrthoDB" id="5432325at2"/>
<feature type="compositionally biased region" description="Basic and acidic residues" evidence="1">
    <location>
        <begin position="167"/>
        <end position="184"/>
    </location>
</feature>
<organism evidence="4 5">
    <name type="scientific">Acidovorax kalamii</name>
    <dbReference type="NCBI Taxonomy" id="2004485"/>
    <lineage>
        <taxon>Bacteria</taxon>
        <taxon>Pseudomonadati</taxon>
        <taxon>Pseudomonadota</taxon>
        <taxon>Betaproteobacteria</taxon>
        <taxon>Burkholderiales</taxon>
        <taxon>Comamonadaceae</taxon>
        <taxon>Acidovorax</taxon>
    </lineage>
</organism>
<evidence type="ECO:0000313" key="5">
    <source>
        <dbReference type="Proteomes" id="UP000215441"/>
    </source>
</evidence>
<keyword evidence="2" id="KW-0472">Membrane</keyword>
<keyword evidence="2" id="KW-0812">Transmembrane</keyword>
<dbReference type="Pfam" id="PF16537">
    <property type="entry name" value="T2SSB"/>
    <property type="match status" value="1"/>
</dbReference>